<organism evidence="10 11">
    <name type="scientific">Aerophobetes bacterium</name>
    <dbReference type="NCBI Taxonomy" id="2030807"/>
    <lineage>
        <taxon>Bacteria</taxon>
        <taxon>Candidatus Aerophobota</taxon>
    </lineage>
</organism>
<dbReference type="GO" id="GO:0005886">
    <property type="term" value="C:plasma membrane"/>
    <property type="evidence" value="ECO:0007669"/>
    <property type="project" value="UniProtKB-SubCell"/>
</dbReference>
<keyword evidence="3" id="KW-1003">Cell membrane</keyword>
<dbReference type="EMBL" id="DRBC01000063">
    <property type="protein sequence ID" value="HDN84332.1"/>
    <property type="molecule type" value="Genomic_DNA"/>
</dbReference>
<keyword evidence="4 7" id="KW-0812">Transmembrane</keyword>
<comment type="subcellular location">
    <subcellularLocation>
        <location evidence="1">Cell membrane</location>
        <topology evidence="1">Single-pass membrane protein</topology>
    </subcellularLocation>
    <subcellularLocation>
        <location evidence="7">Cell membrane</location>
        <topology evidence="7">Single-pass type II membrane protein</topology>
    </subcellularLocation>
</comment>
<dbReference type="PANTHER" id="PTHR30558:SF3">
    <property type="entry name" value="BIOPOLYMER TRANSPORT PROTEIN EXBD-RELATED"/>
    <property type="match status" value="1"/>
</dbReference>
<keyword evidence="7" id="KW-0813">Transport</keyword>
<reference evidence="9" key="2">
    <citation type="journal article" date="2020" name="mSystems">
        <title>Genome- and Community-Level Interaction Insights into Carbon Utilization and Element Cycling Functions of Hydrothermarchaeota in Hydrothermal Sediment.</title>
        <authorList>
            <person name="Zhou Z."/>
            <person name="Liu Y."/>
            <person name="Xu W."/>
            <person name="Pan J."/>
            <person name="Luo Z.H."/>
            <person name="Li M."/>
        </authorList>
    </citation>
    <scope>NUCLEOTIDE SEQUENCE [LARGE SCALE GENOMIC DNA]</scope>
    <source>
        <strain evidence="9">HyVt-219</strain>
    </source>
</reference>
<keyword evidence="6 8" id="KW-0472">Membrane</keyword>
<keyword evidence="7" id="KW-0653">Protein transport</keyword>
<keyword evidence="5 8" id="KW-1133">Transmembrane helix</keyword>
<evidence type="ECO:0000313" key="11">
    <source>
        <dbReference type="Proteomes" id="UP000267654"/>
    </source>
</evidence>
<evidence type="ECO:0000256" key="5">
    <source>
        <dbReference type="ARBA" id="ARBA00022989"/>
    </source>
</evidence>
<protein>
    <submittedName>
        <fullName evidence="9">Biopolymer transporter ExbD</fullName>
    </submittedName>
</protein>
<dbReference type="Proteomes" id="UP000267654">
    <property type="component" value="Unassembled WGS sequence"/>
</dbReference>
<gene>
    <name evidence="10" type="ORF">DRI96_02180</name>
    <name evidence="9" type="ORF">ENG47_01070</name>
</gene>
<evidence type="ECO:0000256" key="8">
    <source>
        <dbReference type="SAM" id="Phobius"/>
    </source>
</evidence>
<dbReference type="InterPro" id="IPR003400">
    <property type="entry name" value="ExbD"/>
</dbReference>
<dbReference type="Pfam" id="PF02472">
    <property type="entry name" value="ExbD"/>
    <property type="match status" value="1"/>
</dbReference>
<dbReference type="EMBL" id="QMQB01000061">
    <property type="protein sequence ID" value="RLE13948.1"/>
    <property type="molecule type" value="Genomic_DNA"/>
</dbReference>
<evidence type="ECO:0000256" key="1">
    <source>
        <dbReference type="ARBA" id="ARBA00004162"/>
    </source>
</evidence>
<dbReference type="PANTHER" id="PTHR30558">
    <property type="entry name" value="EXBD MEMBRANE COMPONENT OF PMF-DRIVEN MACROMOLECULE IMPORT SYSTEM"/>
    <property type="match status" value="1"/>
</dbReference>
<dbReference type="AlphaFoldDB" id="A0A662DGE1"/>
<proteinExistence type="inferred from homology"/>
<evidence type="ECO:0000256" key="2">
    <source>
        <dbReference type="ARBA" id="ARBA00005811"/>
    </source>
</evidence>
<evidence type="ECO:0000313" key="9">
    <source>
        <dbReference type="EMBL" id="HDN84332.1"/>
    </source>
</evidence>
<dbReference type="Gene3D" id="3.30.420.270">
    <property type="match status" value="1"/>
</dbReference>
<sequence>MRPLIRKKIPLSLEIAPLIDIVFLLLVFFLLTSIGSQNITQLDLPESSAAKQEQESLSICITKEGKVFVNERRVEMESLLPFLRSILEERKNKTVNIKADANTPFRIPVRVMDICRKAGATMVSIATQEEKRR</sequence>
<evidence type="ECO:0000256" key="7">
    <source>
        <dbReference type="RuleBase" id="RU003879"/>
    </source>
</evidence>
<evidence type="ECO:0000313" key="10">
    <source>
        <dbReference type="EMBL" id="RLE13948.1"/>
    </source>
</evidence>
<accession>A0A662DGE1</accession>
<evidence type="ECO:0000256" key="3">
    <source>
        <dbReference type="ARBA" id="ARBA00022475"/>
    </source>
</evidence>
<name>A0A662DGE1_UNCAE</name>
<dbReference type="GO" id="GO:0022857">
    <property type="term" value="F:transmembrane transporter activity"/>
    <property type="evidence" value="ECO:0007669"/>
    <property type="project" value="InterPro"/>
</dbReference>
<evidence type="ECO:0000256" key="4">
    <source>
        <dbReference type="ARBA" id="ARBA00022692"/>
    </source>
</evidence>
<comment type="similarity">
    <text evidence="2 7">Belongs to the ExbD/TolR family.</text>
</comment>
<comment type="caution">
    <text evidence="10">The sequence shown here is derived from an EMBL/GenBank/DDBJ whole genome shotgun (WGS) entry which is preliminary data.</text>
</comment>
<dbReference type="GO" id="GO:0015031">
    <property type="term" value="P:protein transport"/>
    <property type="evidence" value="ECO:0007669"/>
    <property type="project" value="UniProtKB-KW"/>
</dbReference>
<reference evidence="10 11" key="1">
    <citation type="submission" date="2018-06" db="EMBL/GenBank/DDBJ databases">
        <title>Extensive metabolic versatility and redundancy in microbially diverse, dynamic hydrothermal sediments.</title>
        <authorList>
            <person name="Dombrowski N."/>
            <person name="Teske A."/>
            <person name="Baker B.J."/>
        </authorList>
    </citation>
    <scope>NUCLEOTIDE SEQUENCE [LARGE SCALE GENOMIC DNA]</scope>
    <source>
        <strain evidence="10">B19_G9</strain>
    </source>
</reference>
<dbReference type="Proteomes" id="UP000885660">
    <property type="component" value="Unassembled WGS sequence"/>
</dbReference>
<evidence type="ECO:0000256" key="6">
    <source>
        <dbReference type="ARBA" id="ARBA00023136"/>
    </source>
</evidence>
<feature type="transmembrane region" description="Helical" evidence="8">
    <location>
        <begin position="12"/>
        <end position="31"/>
    </location>
</feature>